<dbReference type="InterPro" id="IPR009351">
    <property type="entry name" value="AlkZ-like"/>
</dbReference>
<dbReference type="Pfam" id="PF06224">
    <property type="entry name" value="AlkZ-like"/>
    <property type="match status" value="1"/>
</dbReference>
<dbReference type="RefSeq" id="WP_289468938.1">
    <property type="nucleotide sequence ID" value="NZ_JAUCMM010000001.1"/>
</dbReference>
<sequence>MVRSTLSAAEARRVTLAAQGFGAPARDIVGTRTLTSTIGRLGLLQIDSVNVFERSHYLPLFARLGSYDKPALDRLTMRRAGPYAEYWAHEAAFLPRADLPLFRWRMDAYRDRDARPNRIAGVERTAGVRRELRALLAAEGPLPASAVEHEANVRRGPWWGWSDVKAGLEQMFRWGEVVSAGRAGFERVYALPDQVLPPGTLEGAPDRHTAVTELVRRAARASGVGTRADLADYFRLRADDTAAAIAELEERGEVVPVRVEGWRDRAWMHVDARVPRRVTADAVLSPFDPVVWFRRRAERMYDFHYRIEIYTPAPKRVFGYYVLPVLQDDRLTGRVDLKSDRQRGVLRVRTAWQEPGERLDAERLAETLRRAAAWQGLDGVEVTDRGTAAAAVAAALRVALVPHEAADDADAPEAAPADDAVA</sequence>
<comment type="caution">
    <text evidence="1">The sequence shown here is derived from an EMBL/GenBank/DDBJ whole genome shotgun (WGS) entry which is preliminary data.</text>
</comment>
<name>A0ABT7TC98_9MICO</name>
<dbReference type="EMBL" id="JAUCMM010000001">
    <property type="protein sequence ID" value="MDM7887193.1"/>
    <property type="molecule type" value="Genomic_DNA"/>
</dbReference>
<keyword evidence="2" id="KW-1185">Reference proteome</keyword>
<proteinExistence type="predicted"/>
<dbReference type="Proteomes" id="UP001235720">
    <property type="component" value="Unassembled WGS sequence"/>
</dbReference>
<evidence type="ECO:0000313" key="2">
    <source>
        <dbReference type="Proteomes" id="UP001235720"/>
    </source>
</evidence>
<protein>
    <submittedName>
        <fullName evidence="1">Crosslink repair DNA glycosylase YcaQ family protein</fullName>
    </submittedName>
</protein>
<reference evidence="1 2" key="1">
    <citation type="submission" date="2023-06" db="EMBL/GenBank/DDBJ databases">
        <authorList>
            <person name="Feng G."/>
            <person name="Li J."/>
            <person name="Zhu H."/>
        </authorList>
    </citation>
    <scope>NUCLEOTIDE SEQUENCE [LARGE SCALE GENOMIC DNA]</scope>
    <source>
        <strain evidence="1 2">RHCJP20</strain>
    </source>
</reference>
<evidence type="ECO:0000313" key="1">
    <source>
        <dbReference type="EMBL" id="MDM7887193.1"/>
    </source>
</evidence>
<gene>
    <name evidence="1" type="ORF">QUG98_01890</name>
</gene>
<dbReference type="PANTHER" id="PTHR30528">
    <property type="entry name" value="CYTOPLASMIC PROTEIN"/>
    <property type="match status" value="1"/>
</dbReference>
<dbReference type="PANTHER" id="PTHR30528:SF0">
    <property type="entry name" value="CYTOPLASMIC PROTEIN"/>
    <property type="match status" value="1"/>
</dbReference>
<accession>A0ABT7TC98</accession>
<organism evidence="1 2">
    <name type="scientific">Curtobacterium subtropicum</name>
    <dbReference type="NCBI Taxonomy" id="3055138"/>
    <lineage>
        <taxon>Bacteria</taxon>
        <taxon>Bacillati</taxon>
        <taxon>Actinomycetota</taxon>
        <taxon>Actinomycetes</taxon>
        <taxon>Micrococcales</taxon>
        <taxon>Microbacteriaceae</taxon>
        <taxon>Curtobacterium</taxon>
    </lineage>
</organism>